<evidence type="ECO:0000313" key="2">
    <source>
        <dbReference type="Proteomes" id="UP001516400"/>
    </source>
</evidence>
<reference evidence="1 2" key="1">
    <citation type="journal article" date="2021" name="BMC Biol.">
        <title>Horizontally acquired antibacterial genes associated with adaptive radiation of ladybird beetles.</title>
        <authorList>
            <person name="Li H.S."/>
            <person name="Tang X.F."/>
            <person name="Huang Y.H."/>
            <person name="Xu Z.Y."/>
            <person name="Chen M.L."/>
            <person name="Du X.Y."/>
            <person name="Qiu B.Y."/>
            <person name="Chen P.T."/>
            <person name="Zhang W."/>
            <person name="Slipinski A."/>
            <person name="Escalona H.E."/>
            <person name="Waterhouse R.M."/>
            <person name="Zwick A."/>
            <person name="Pang H."/>
        </authorList>
    </citation>
    <scope>NUCLEOTIDE SEQUENCE [LARGE SCALE GENOMIC DNA]</scope>
    <source>
        <strain evidence="1">SYSU2018</strain>
    </source>
</reference>
<comment type="caution">
    <text evidence="1">The sequence shown here is derived from an EMBL/GenBank/DDBJ whole genome shotgun (WGS) entry which is preliminary data.</text>
</comment>
<gene>
    <name evidence="1" type="ORF">HHI36_019825</name>
</gene>
<protein>
    <submittedName>
        <fullName evidence="1">Uncharacterized protein</fullName>
    </submittedName>
</protein>
<sequence>MASYEKTVKECEDACIYSDSTVNSITEEKHITMLSVEGILDCAGAVSVKDNLIIISVYPSQKCGTFEERLEEILVTLFKIYSKKEV</sequence>
<keyword evidence="2" id="KW-1185">Reference proteome</keyword>
<dbReference type="EMBL" id="JABFTP020000083">
    <property type="protein sequence ID" value="KAL3275053.1"/>
    <property type="molecule type" value="Genomic_DNA"/>
</dbReference>
<organism evidence="1 2">
    <name type="scientific">Cryptolaemus montrouzieri</name>
    <dbReference type="NCBI Taxonomy" id="559131"/>
    <lineage>
        <taxon>Eukaryota</taxon>
        <taxon>Metazoa</taxon>
        <taxon>Ecdysozoa</taxon>
        <taxon>Arthropoda</taxon>
        <taxon>Hexapoda</taxon>
        <taxon>Insecta</taxon>
        <taxon>Pterygota</taxon>
        <taxon>Neoptera</taxon>
        <taxon>Endopterygota</taxon>
        <taxon>Coleoptera</taxon>
        <taxon>Polyphaga</taxon>
        <taxon>Cucujiformia</taxon>
        <taxon>Coccinelloidea</taxon>
        <taxon>Coccinellidae</taxon>
        <taxon>Scymninae</taxon>
        <taxon>Scymnini</taxon>
        <taxon>Cryptolaemus</taxon>
    </lineage>
</organism>
<name>A0ABD2N8H7_9CUCU</name>
<accession>A0ABD2N8H7</accession>
<evidence type="ECO:0000313" key="1">
    <source>
        <dbReference type="EMBL" id="KAL3275053.1"/>
    </source>
</evidence>
<dbReference type="Proteomes" id="UP001516400">
    <property type="component" value="Unassembled WGS sequence"/>
</dbReference>
<proteinExistence type="predicted"/>
<dbReference type="AlphaFoldDB" id="A0ABD2N8H7"/>